<comment type="caution">
    <text evidence="2">The sequence shown here is derived from an EMBL/GenBank/DDBJ whole genome shotgun (WGS) entry which is preliminary data.</text>
</comment>
<dbReference type="Proteomes" id="UP001595075">
    <property type="component" value="Unassembled WGS sequence"/>
</dbReference>
<evidence type="ECO:0000256" key="1">
    <source>
        <dbReference type="SAM" id="MobiDB-lite"/>
    </source>
</evidence>
<evidence type="ECO:0000313" key="3">
    <source>
        <dbReference type="Proteomes" id="UP001595075"/>
    </source>
</evidence>
<sequence length="92" mass="10481">MSCKTHDTQSCSLNVVTVVEIYVRCTKNREDDLDASSQQHGISGVYSAGKQGEPSTDSGRYQEQIIIQQHGHKRWETEEKKQGCRKLKDLNR</sequence>
<reference evidence="2 3" key="1">
    <citation type="journal article" date="2024" name="Commun. Biol.">
        <title>Comparative genomic analysis of thermophilic fungi reveals convergent evolutionary adaptations and gene losses.</title>
        <authorList>
            <person name="Steindorff A.S."/>
            <person name="Aguilar-Pontes M.V."/>
            <person name="Robinson A.J."/>
            <person name="Andreopoulos B."/>
            <person name="LaButti K."/>
            <person name="Kuo A."/>
            <person name="Mondo S."/>
            <person name="Riley R."/>
            <person name="Otillar R."/>
            <person name="Haridas S."/>
            <person name="Lipzen A."/>
            <person name="Grimwood J."/>
            <person name="Schmutz J."/>
            <person name="Clum A."/>
            <person name="Reid I.D."/>
            <person name="Moisan M.C."/>
            <person name="Butler G."/>
            <person name="Nguyen T.T.M."/>
            <person name="Dewar K."/>
            <person name="Conant G."/>
            <person name="Drula E."/>
            <person name="Henrissat B."/>
            <person name="Hansel C."/>
            <person name="Singer S."/>
            <person name="Hutchinson M.I."/>
            <person name="de Vries R.P."/>
            <person name="Natvig D.O."/>
            <person name="Powell A.J."/>
            <person name="Tsang A."/>
            <person name="Grigoriev I.V."/>
        </authorList>
    </citation>
    <scope>NUCLEOTIDE SEQUENCE [LARGE SCALE GENOMIC DNA]</scope>
    <source>
        <strain evidence="2 3">CBS 494.80</strain>
    </source>
</reference>
<keyword evidence="3" id="KW-1185">Reference proteome</keyword>
<name>A0ABR4CZS6_9HELO</name>
<protein>
    <submittedName>
        <fullName evidence="2">Uncharacterized protein</fullName>
    </submittedName>
</protein>
<organism evidence="2 3">
    <name type="scientific">Oculimacula yallundae</name>
    <dbReference type="NCBI Taxonomy" id="86028"/>
    <lineage>
        <taxon>Eukaryota</taxon>
        <taxon>Fungi</taxon>
        <taxon>Dikarya</taxon>
        <taxon>Ascomycota</taxon>
        <taxon>Pezizomycotina</taxon>
        <taxon>Leotiomycetes</taxon>
        <taxon>Helotiales</taxon>
        <taxon>Ploettnerulaceae</taxon>
        <taxon>Oculimacula</taxon>
    </lineage>
</organism>
<dbReference type="EMBL" id="JAZHXI010000001">
    <property type="protein sequence ID" value="KAL2075384.1"/>
    <property type="molecule type" value="Genomic_DNA"/>
</dbReference>
<feature type="region of interest" description="Disordered" evidence="1">
    <location>
        <begin position="30"/>
        <end position="59"/>
    </location>
</feature>
<accession>A0ABR4CZS6</accession>
<evidence type="ECO:0000313" key="2">
    <source>
        <dbReference type="EMBL" id="KAL2075384.1"/>
    </source>
</evidence>
<gene>
    <name evidence="2" type="ORF">VTL71DRAFT_327</name>
</gene>
<proteinExistence type="predicted"/>